<sequence length="222" mass="24778">MLRTQTMKSDILANLRQYWENLRNGRVAPYRAELDPRKFEDALEHMFILEQLNPNQLRVRLAGMSLCEMMGMEVRGMPPEAFMEASHRAAFTAHINTVLNSPAVIELELLGRGHDGQETKARMLMMPLRSDFGEVTRVLGCVVTDEKIVSSPANFSITGVKMATITESEGESRSMAAGFAEEADPYTAALPEGARLRTVETNAEVERTAPKRGHLRIVSSRD</sequence>
<dbReference type="AlphaFoldDB" id="A0A6P1T470"/>
<dbReference type="InterPro" id="IPR009922">
    <property type="entry name" value="DUF1457"/>
</dbReference>
<reference evidence="1 2" key="1">
    <citation type="submission" date="2019-12" db="EMBL/GenBank/DDBJ databases">
        <title>Complete genome sequence of Algicella marina strain 9Alg 56(T) isolated from the red alga Tichocarpus crinitus.</title>
        <authorList>
            <person name="Kim S.-G."/>
            <person name="Nedashkovskaya O.I."/>
        </authorList>
    </citation>
    <scope>NUCLEOTIDE SEQUENCE [LARGE SCALE GENOMIC DNA]</scope>
    <source>
        <strain evidence="1 2">9Alg 56</strain>
    </source>
</reference>
<dbReference type="KEGG" id="amaq:GO499_09035"/>
<dbReference type="RefSeq" id="WP_161861897.1">
    <property type="nucleotide sequence ID" value="NZ_CP046620.1"/>
</dbReference>
<gene>
    <name evidence="1" type="ORF">GO499_09035</name>
</gene>
<dbReference type="EMBL" id="CP046620">
    <property type="protein sequence ID" value="QHQ35332.1"/>
    <property type="molecule type" value="Genomic_DNA"/>
</dbReference>
<keyword evidence="2" id="KW-1185">Reference proteome</keyword>
<dbReference type="Pfam" id="PF07310">
    <property type="entry name" value="PAS_5"/>
    <property type="match status" value="1"/>
</dbReference>
<evidence type="ECO:0000313" key="1">
    <source>
        <dbReference type="EMBL" id="QHQ35332.1"/>
    </source>
</evidence>
<evidence type="ECO:0000313" key="2">
    <source>
        <dbReference type="Proteomes" id="UP000464495"/>
    </source>
</evidence>
<accession>A0A6P1T470</accession>
<proteinExistence type="predicted"/>
<dbReference type="Proteomes" id="UP000464495">
    <property type="component" value="Chromosome"/>
</dbReference>
<name>A0A6P1T470_9RHOB</name>
<organism evidence="1 2">
    <name type="scientific">Algicella marina</name>
    <dbReference type="NCBI Taxonomy" id="2683284"/>
    <lineage>
        <taxon>Bacteria</taxon>
        <taxon>Pseudomonadati</taxon>
        <taxon>Pseudomonadota</taxon>
        <taxon>Alphaproteobacteria</taxon>
        <taxon>Rhodobacterales</taxon>
        <taxon>Paracoccaceae</taxon>
        <taxon>Algicella</taxon>
    </lineage>
</organism>
<protein>
    <submittedName>
        <fullName evidence="1">PAS domain-containing protein</fullName>
    </submittedName>
</protein>
<dbReference type="InterPro" id="IPR035965">
    <property type="entry name" value="PAS-like_dom_sf"/>
</dbReference>
<dbReference type="Gene3D" id="3.30.450.20">
    <property type="entry name" value="PAS domain"/>
    <property type="match status" value="1"/>
</dbReference>
<dbReference type="SUPFAM" id="SSF55785">
    <property type="entry name" value="PYP-like sensor domain (PAS domain)"/>
    <property type="match status" value="1"/>
</dbReference>